<name>A0A7X9E6R8_UNCKA</name>
<proteinExistence type="predicted"/>
<dbReference type="Pfam" id="PF02810">
    <property type="entry name" value="SEC-C"/>
    <property type="match status" value="1"/>
</dbReference>
<dbReference type="SUPFAM" id="SSF103642">
    <property type="entry name" value="Sec-C motif"/>
    <property type="match status" value="1"/>
</dbReference>
<dbReference type="Proteomes" id="UP000590542">
    <property type="component" value="Unassembled WGS sequence"/>
</dbReference>
<dbReference type="EMBL" id="JAAZNV010000006">
    <property type="protein sequence ID" value="NMB91487.1"/>
    <property type="molecule type" value="Genomic_DNA"/>
</dbReference>
<gene>
    <name evidence="1" type="ORF">GYA37_01405</name>
</gene>
<comment type="caution">
    <text evidence="1">The sequence shown here is derived from an EMBL/GenBank/DDBJ whole genome shotgun (WGS) entry which is preliminary data.</text>
</comment>
<sequence>MYSARYSMTNIRQTQVELKRNLDEQLELLSRLADAYDTGNTLMAKPMATCIRILVHDTLKSHSLLSQLGLKSGKFLSTAVPKEDKPNMVRVGSYSALLAIASGSKSGYTPYLDDLPFGQTRMLNFDDYWHEEIFTDANSNSFTRKDIVLYVANQDGGAHVDPELEKKYIELTRQNSLGWKVSNDGRNWTDLTGAELASIRQIGHELLWTLIPSYPTKKITNQSGLMIGAAGIFLEQAKKPTGSDIIEVGRNKPCPCGSGKKYKRCHGKAH</sequence>
<dbReference type="InterPro" id="IPR004027">
    <property type="entry name" value="SEC_C_motif"/>
</dbReference>
<organism evidence="1 2">
    <name type="scientific">candidate division WWE3 bacterium</name>
    <dbReference type="NCBI Taxonomy" id="2053526"/>
    <lineage>
        <taxon>Bacteria</taxon>
        <taxon>Katanobacteria</taxon>
    </lineage>
</organism>
<evidence type="ECO:0000313" key="2">
    <source>
        <dbReference type="Proteomes" id="UP000590542"/>
    </source>
</evidence>
<accession>A0A7X9E6R8</accession>
<reference evidence="1 2" key="1">
    <citation type="journal article" date="2020" name="Biotechnol. Biofuels">
        <title>New insights from the biogas microbiome by comprehensive genome-resolved metagenomics of nearly 1600 species originating from multiple anaerobic digesters.</title>
        <authorList>
            <person name="Campanaro S."/>
            <person name="Treu L."/>
            <person name="Rodriguez-R L.M."/>
            <person name="Kovalovszki A."/>
            <person name="Ziels R.M."/>
            <person name="Maus I."/>
            <person name="Zhu X."/>
            <person name="Kougias P.G."/>
            <person name="Basile A."/>
            <person name="Luo G."/>
            <person name="Schluter A."/>
            <person name="Konstantinidis K.T."/>
            <person name="Angelidaki I."/>
        </authorList>
    </citation>
    <scope>NUCLEOTIDE SEQUENCE [LARGE SCALE GENOMIC DNA]</scope>
    <source>
        <strain evidence="1">AS27yjCOA_202</strain>
    </source>
</reference>
<dbReference type="AlphaFoldDB" id="A0A7X9E6R8"/>
<dbReference type="Gene3D" id="3.10.450.50">
    <property type="match status" value="1"/>
</dbReference>
<evidence type="ECO:0000313" key="1">
    <source>
        <dbReference type="EMBL" id="NMB91487.1"/>
    </source>
</evidence>
<protein>
    <submittedName>
        <fullName evidence="1">SEC-C domain-containing protein</fullName>
    </submittedName>
</protein>